<dbReference type="SUPFAM" id="SSF53474">
    <property type="entry name" value="alpha/beta-Hydrolases"/>
    <property type="match status" value="1"/>
</dbReference>
<dbReference type="PRINTS" id="PR00821">
    <property type="entry name" value="TAGLIPASE"/>
</dbReference>
<keyword evidence="7" id="KW-1185">Reference proteome</keyword>
<dbReference type="Proteomes" id="UP001153709">
    <property type="component" value="Chromosome 3"/>
</dbReference>
<evidence type="ECO:0000256" key="4">
    <source>
        <dbReference type="RuleBase" id="RU004262"/>
    </source>
</evidence>
<dbReference type="PANTHER" id="PTHR11610">
    <property type="entry name" value="LIPASE"/>
    <property type="match status" value="1"/>
</dbReference>
<evidence type="ECO:0000313" key="6">
    <source>
        <dbReference type="EMBL" id="CAG9830770.1"/>
    </source>
</evidence>
<dbReference type="Pfam" id="PF00151">
    <property type="entry name" value="Lipase"/>
    <property type="match status" value="1"/>
</dbReference>
<evidence type="ECO:0000256" key="3">
    <source>
        <dbReference type="ARBA" id="ARBA00022525"/>
    </source>
</evidence>
<dbReference type="Gene3D" id="3.40.50.1820">
    <property type="entry name" value="alpha/beta hydrolase"/>
    <property type="match status" value="1"/>
</dbReference>
<evidence type="ECO:0000313" key="7">
    <source>
        <dbReference type="Proteomes" id="UP001153709"/>
    </source>
</evidence>
<gene>
    <name evidence="6" type="ORF">DIABBA_LOCUS4432</name>
</gene>
<sequence length="573" mass="64663">MIKVNEALCIFITIIIHTKSQASTEEIVYPINQFLLDTEKNSDSVDIFKVCDENLGCIETDSRWYHKQYRPVNLRPLPRHILKTDFLLIKKNEINTQDLHYSSITAKESSLREAGFKNESEIMILIHDFTANGYTGWVKHLSNTVLTNAMDINLISVDWQRGAEPPYDQAIANARVVALEIILLIKELQDKFHFNLNNIHMVGHGVGAHICGYVGITHNTIGKITGLDPSGPRFEGMPDFVKLNPRSASYVEVIHSDYYESRSQGINETLGHSDFFINGAQKQPGCSENTSFDNVLSLERGSLQQGQVFPGCSHKRAFKYFVESMVSKKCVFQGIKCGSLKDFDNGKCTSCNGSGHNCRILGLNRYSDSSEGNRFFLNTAAQFPFCMLEYRISVSITDNEKYGYFTFILVDENANIAEASLTVENRDTYRVFKSQSATNNSFVYFAKPPRLNNIREAKVKWIEKKKIYCFIFCRMIIRVQKVTVAFLGTGNDDESADLIFCPPDETVEIESGSYITFTKCSDQIELPNPTTQAIHMKNTNEIYMTIKKANTASVIKSTSTKSITEANLMSIQA</sequence>
<dbReference type="AlphaFoldDB" id="A0A9N9SWE5"/>
<comment type="subcellular location">
    <subcellularLocation>
        <location evidence="1">Secreted</location>
    </subcellularLocation>
</comment>
<dbReference type="PANTHER" id="PTHR11610:SF185">
    <property type="entry name" value="LD47264P"/>
    <property type="match status" value="1"/>
</dbReference>
<keyword evidence="3" id="KW-0964">Secreted</keyword>
<evidence type="ECO:0000256" key="1">
    <source>
        <dbReference type="ARBA" id="ARBA00004613"/>
    </source>
</evidence>
<reference evidence="6" key="1">
    <citation type="submission" date="2022-01" db="EMBL/GenBank/DDBJ databases">
        <authorList>
            <person name="King R."/>
        </authorList>
    </citation>
    <scope>NUCLEOTIDE SEQUENCE</scope>
</reference>
<dbReference type="InterPro" id="IPR029058">
    <property type="entry name" value="AB_hydrolase_fold"/>
</dbReference>
<protein>
    <recommendedName>
        <fullName evidence="5">Lipase domain-containing protein</fullName>
    </recommendedName>
</protein>
<dbReference type="GO" id="GO:0005615">
    <property type="term" value="C:extracellular space"/>
    <property type="evidence" value="ECO:0007669"/>
    <property type="project" value="TreeGrafter"/>
</dbReference>
<evidence type="ECO:0000259" key="5">
    <source>
        <dbReference type="Pfam" id="PF00151"/>
    </source>
</evidence>
<evidence type="ECO:0000256" key="2">
    <source>
        <dbReference type="ARBA" id="ARBA00010701"/>
    </source>
</evidence>
<dbReference type="EMBL" id="OU898278">
    <property type="protein sequence ID" value="CAG9830770.1"/>
    <property type="molecule type" value="Genomic_DNA"/>
</dbReference>
<dbReference type="OrthoDB" id="199913at2759"/>
<comment type="similarity">
    <text evidence="2 4">Belongs to the AB hydrolase superfamily. Lipase family.</text>
</comment>
<feature type="domain" description="Lipase" evidence="5">
    <location>
        <begin position="50"/>
        <end position="385"/>
    </location>
</feature>
<name>A0A9N9SWE5_DIABA</name>
<dbReference type="GO" id="GO:0016042">
    <property type="term" value="P:lipid catabolic process"/>
    <property type="evidence" value="ECO:0007669"/>
    <property type="project" value="TreeGrafter"/>
</dbReference>
<accession>A0A9N9SWE5</accession>
<dbReference type="InterPro" id="IPR000734">
    <property type="entry name" value="TAG_lipase"/>
</dbReference>
<proteinExistence type="inferred from homology"/>
<dbReference type="InterPro" id="IPR013818">
    <property type="entry name" value="Lipase"/>
</dbReference>
<organism evidence="6 7">
    <name type="scientific">Diabrotica balteata</name>
    <name type="common">Banded cucumber beetle</name>
    <dbReference type="NCBI Taxonomy" id="107213"/>
    <lineage>
        <taxon>Eukaryota</taxon>
        <taxon>Metazoa</taxon>
        <taxon>Ecdysozoa</taxon>
        <taxon>Arthropoda</taxon>
        <taxon>Hexapoda</taxon>
        <taxon>Insecta</taxon>
        <taxon>Pterygota</taxon>
        <taxon>Neoptera</taxon>
        <taxon>Endopterygota</taxon>
        <taxon>Coleoptera</taxon>
        <taxon>Polyphaga</taxon>
        <taxon>Cucujiformia</taxon>
        <taxon>Chrysomeloidea</taxon>
        <taxon>Chrysomelidae</taxon>
        <taxon>Galerucinae</taxon>
        <taxon>Diabroticina</taxon>
        <taxon>Diabroticites</taxon>
        <taxon>Diabrotica</taxon>
    </lineage>
</organism>
<dbReference type="GO" id="GO:0016298">
    <property type="term" value="F:lipase activity"/>
    <property type="evidence" value="ECO:0007669"/>
    <property type="project" value="InterPro"/>
</dbReference>